<dbReference type="NCBIfam" id="NF002981">
    <property type="entry name" value="PRK03695.1"/>
    <property type="match status" value="1"/>
</dbReference>
<dbReference type="InterPro" id="IPR023693">
    <property type="entry name" value="ABC_transptr_BtuD"/>
</dbReference>
<keyword evidence="4 8" id="KW-0547">Nucleotide-binding</keyword>
<comment type="similarity">
    <text evidence="8">Belongs to the ABC transporter superfamily. Vitamin B12 importer (TC 3.A.1.13.1) family.</text>
</comment>
<keyword evidence="7 8" id="KW-0472">Membrane</keyword>
<comment type="function">
    <text evidence="8">Part of the ABC transporter complex BtuCDF involved in vitamin B12 import. Responsible for energy coupling to the transport system.</text>
</comment>
<evidence type="ECO:0000256" key="7">
    <source>
        <dbReference type="ARBA" id="ARBA00023136"/>
    </source>
</evidence>
<dbReference type="Proteomes" id="UP000184600">
    <property type="component" value="Unassembled WGS sequence"/>
</dbReference>
<reference evidence="11" key="1">
    <citation type="submission" date="2016-12" db="EMBL/GenBank/DDBJ databases">
        <authorList>
            <person name="Rodrigo-Torres L."/>
            <person name="Arahal R.D."/>
            <person name="Lucena T."/>
        </authorList>
    </citation>
    <scope>NUCLEOTIDE SEQUENCE [LARGE SCALE GENOMIC DNA]</scope>
</reference>
<dbReference type="EMBL" id="FRFG01000021">
    <property type="protein sequence ID" value="SHO56156.1"/>
    <property type="molecule type" value="Genomic_DNA"/>
</dbReference>
<dbReference type="InterPro" id="IPR027417">
    <property type="entry name" value="P-loop_NTPase"/>
</dbReference>
<dbReference type="SMART" id="SM00382">
    <property type="entry name" value="AAA"/>
    <property type="match status" value="1"/>
</dbReference>
<dbReference type="InterPro" id="IPR050153">
    <property type="entry name" value="Metal_Ion_Import_ABC"/>
</dbReference>
<dbReference type="RefSeq" id="WP_073581851.1">
    <property type="nucleotide sequence ID" value="NZ_AP024897.1"/>
</dbReference>
<feature type="binding site" evidence="8">
    <location>
        <begin position="30"/>
        <end position="37"/>
    </location>
    <ligand>
        <name>ATP</name>
        <dbReference type="ChEBI" id="CHEBI:30616"/>
    </ligand>
</feature>
<dbReference type="HAMAP" id="MF_01005">
    <property type="entry name" value="BtuD"/>
    <property type="match status" value="1"/>
</dbReference>
<dbReference type="AlphaFoldDB" id="A0A1M7YUH8"/>
<evidence type="ECO:0000256" key="1">
    <source>
        <dbReference type="ARBA" id="ARBA00022448"/>
    </source>
</evidence>
<comment type="catalytic activity">
    <reaction evidence="8">
        <text>an R-cob(III)alamin(out) + ATP + H2O = an R-cob(III)alamin(in) + ADP + phosphate + H(+)</text>
        <dbReference type="Rhea" id="RHEA:17873"/>
        <dbReference type="ChEBI" id="CHEBI:15377"/>
        <dbReference type="ChEBI" id="CHEBI:15378"/>
        <dbReference type="ChEBI" id="CHEBI:30616"/>
        <dbReference type="ChEBI" id="CHEBI:43474"/>
        <dbReference type="ChEBI" id="CHEBI:140785"/>
        <dbReference type="ChEBI" id="CHEBI:456216"/>
        <dbReference type="EC" id="7.6.2.8"/>
    </reaction>
</comment>
<keyword evidence="11" id="KW-1185">Reference proteome</keyword>
<dbReference type="PANTHER" id="PTHR42734">
    <property type="entry name" value="METAL TRANSPORT SYSTEM ATP-BINDING PROTEIN TM_0124-RELATED"/>
    <property type="match status" value="1"/>
</dbReference>
<evidence type="ECO:0000256" key="8">
    <source>
        <dbReference type="HAMAP-Rule" id="MF_01005"/>
    </source>
</evidence>
<proteinExistence type="inferred from homology"/>
<name>A0A1M7YUH8_9VIBR</name>
<comment type="subcellular location">
    <subcellularLocation>
        <location evidence="8">Cell membrane</location>
        <topology evidence="8">Peripheral membrane protein</topology>
    </subcellularLocation>
</comment>
<dbReference type="GO" id="GO:0005524">
    <property type="term" value="F:ATP binding"/>
    <property type="evidence" value="ECO:0007669"/>
    <property type="project" value="UniProtKB-KW"/>
</dbReference>
<dbReference type="Gene3D" id="3.40.50.300">
    <property type="entry name" value="P-loop containing nucleotide triphosphate hydrolases"/>
    <property type="match status" value="1"/>
</dbReference>
<keyword evidence="1 8" id="KW-0813">Transport</keyword>
<evidence type="ECO:0000256" key="2">
    <source>
        <dbReference type="ARBA" id="ARBA00022475"/>
    </source>
</evidence>
<dbReference type="InterPro" id="IPR003439">
    <property type="entry name" value="ABC_transporter-like_ATP-bd"/>
</dbReference>
<dbReference type="PANTHER" id="PTHR42734:SF18">
    <property type="entry name" value="VITAMIN B12 IMPORT ATP-BINDING PROTEIN BTUD"/>
    <property type="match status" value="1"/>
</dbReference>
<dbReference type="PROSITE" id="PS50893">
    <property type="entry name" value="ABC_TRANSPORTER_2"/>
    <property type="match status" value="1"/>
</dbReference>
<keyword evidence="3" id="KW-0997">Cell inner membrane</keyword>
<keyword evidence="10" id="KW-0378">Hydrolase</keyword>
<dbReference type="FunFam" id="3.40.50.300:FF:000462">
    <property type="entry name" value="Vitamin B12 import ATP-binding protein BtuD"/>
    <property type="match status" value="1"/>
</dbReference>
<evidence type="ECO:0000313" key="10">
    <source>
        <dbReference type="EMBL" id="SHO56156.1"/>
    </source>
</evidence>
<comment type="subunit">
    <text evidence="8">The complex is composed of two ATP-binding proteins (BtuD), two transmembrane proteins (BtuC) and a solute-binding protein (BtuF).</text>
</comment>
<evidence type="ECO:0000256" key="6">
    <source>
        <dbReference type="ARBA" id="ARBA00022967"/>
    </source>
</evidence>
<protein>
    <recommendedName>
        <fullName evidence="8">Vitamin B12 import ATP-binding protein BtuD</fullName>
        <ecNumber evidence="8">7.6.2.8</ecNumber>
    </recommendedName>
    <alternativeName>
        <fullName evidence="8">Vitamin B12-transporting ATPase</fullName>
    </alternativeName>
</protein>
<evidence type="ECO:0000256" key="5">
    <source>
        <dbReference type="ARBA" id="ARBA00022840"/>
    </source>
</evidence>
<evidence type="ECO:0000313" key="11">
    <source>
        <dbReference type="Proteomes" id="UP000184600"/>
    </source>
</evidence>
<dbReference type="EC" id="7.6.2.8" evidence="8"/>
<dbReference type="GO" id="GO:0015420">
    <property type="term" value="F:ABC-type vitamin B12 transporter activity"/>
    <property type="evidence" value="ECO:0007669"/>
    <property type="project" value="UniProtKB-UniRule"/>
</dbReference>
<accession>A0A1M7YUH8</accession>
<dbReference type="Pfam" id="PF00005">
    <property type="entry name" value="ABC_tran"/>
    <property type="match status" value="1"/>
</dbReference>
<dbReference type="GO" id="GO:0016887">
    <property type="term" value="F:ATP hydrolysis activity"/>
    <property type="evidence" value="ECO:0007669"/>
    <property type="project" value="InterPro"/>
</dbReference>
<feature type="domain" description="ABC transporter" evidence="9">
    <location>
        <begin position="4"/>
        <end position="236"/>
    </location>
</feature>
<dbReference type="GO" id="GO:0005886">
    <property type="term" value="C:plasma membrane"/>
    <property type="evidence" value="ECO:0007669"/>
    <property type="project" value="UniProtKB-SubCell"/>
</dbReference>
<dbReference type="InterPro" id="IPR003593">
    <property type="entry name" value="AAA+_ATPase"/>
</dbReference>
<evidence type="ECO:0000256" key="3">
    <source>
        <dbReference type="ARBA" id="ARBA00022519"/>
    </source>
</evidence>
<organism evidence="10 11">
    <name type="scientific">Vibrio quintilis</name>
    <dbReference type="NCBI Taxonomy" id="1117707"/>
    <lineage>
        <taxon>Bacteria</taxon>
        <taxon>Pseudomonadati</taxon>
        <taxon>Pseudomonadota</taxon>
        <taxon>Gammaproteobacteria</taxon>
        <taxon>Vibrionales</taxon>
        <taxon>Vibrionaceae</taxon>
        <taxon>Vibrio</taxon>
    </lineage>
</organism>
<dbReference type="OrthoDB" id="5292475at2"/>
<evidence type="ECO:0000259" key="9">
    <source>
        <dbReference type="PROSITE" id="PS50893"/>
    </source>
</evidence>
<gene>
    <name evidence="8 10" type="primary">btuD</name>
    <name evidence="10" type="ORF">VQ7734_01923</name>
</gene>
<evidence type="ECO:0000256" key="4">
    <source>
        <dbReference type="ARBA" id="ARBA00022741"/>
    </source>
</evidence>
<dbReference type="STRING" id="1117707.VQ7734_01923"/>
<sequence>MICVNNLNVGTRLLPMSFRCEQGSFLHIVGPNGSGKSTLLAALAGMISYQGQICFGADDISRLTIQDLAVRRAYLAQNERPVFAVDVYHYLMLSVPESLNMNHAEVSDVIRYLSERLHLQDKLARSIHQISGGEWQRVRLAGSCLQIWPSLNPDGQYLILDEPSAALDVGQENLMYGLLDEIRSMGITILMANHDLNRTYRNASHVVLLNQGILYRSGLPEEVLNAASIKEVFQTDVQAVDIKGKSYLLFD</sequence>
<dbReference type="SUPFAM" id="SSF52540">
    <property type="entry name" value="P-loop containing nucleoside triphosphate hydrolases"/>
    <property type="match status" value="1"/>
</dbReference>
<keyword evidence="5 8" id="KW-0067">ATP-binding</keyword>
<keyword evidence="6 8" id="KW-1278">Translocase</keyword>
<keyword evidence="2 8" id="KW-1003">Cell membrane</keyword>